<proteinExistence type="predicted"/>
<feature type="region of interest" description="Disordered" evidence="1">
    <location>
        <begin position="1"/>
        <end position="28"/>
    </location>
</feature>
<dbReference type="KEGG" id="xac:XAC3962"/>
<dbReference type="AlphaFoldDB" id="A0AAI7ZIK9"/>
<gene>
    <name evidence="2" type="ordered locus">XAC3962</name>
</gene>
<evidence type="ECO:0000313" key="2">
    <source>
        <dbReference type="EMBL" id="AAM38799.1"/>
    </source>
</evidence>
<accession>A0AAI7ZIK9</accession>
<feature type="compositionally biased region" description="Basic and acidic residues" evidence="1">
    <location>
        <begin position="10"/>
        <end position="20"/>
    </location>
</feature>
<reference evidence="2 3" key="1">
    <citation type="journal article" date="2002" name="Nature">
        <title>Comparison of the genomes of two Xanthomonas pathogens with differing host specificities.</title>
        <authorList>
            <person name="da Silva A.C."/>
            <person name="Ferro J.A."/>
            <person name="Reinach F.C."/>
            <person name="Farah C.S."/>
            <person name="Furlan L.R."/>
            <person name="Quaggio R.B."/>
            <person name="Monteiro-Vitorello C.B."/>
            <person name="Van Sluys M.A."/>
            <person name="Almeida N.F."/>
            <person name="Alves L.M."/>
            <person name="do Amaral A.M."/>
            <person name="Bertolini M.C."/>
            <person name="Camargo L.E."/>
            <person name="Camarotte G."/>
            <person name="Cannavan F."/>
            <person name="Cardozo J."/>
            <person name="Chambergo F."/>
            <person name="Ciapina L.P."/>
            <person name="Cicarelli R.M."/>
            <person name="Coutinho L.L."/>
            <person name="Cursino-Santos J.R."/>
            <person name="El-Dorry H."/>
            <person name="Faria J.B."/>
            <person name="Ferreira A.J."/>
            <person name="Ferreira R.C."/>
            <person name="Ferro M.I."/>
            <person name="Formighieri E.F."/>
            <person name="Franco M.C."/>
            <person name="Greggio C.C."/>
            <person name="Gruber A."/>
            <person name="Katsuyama A.M."/>
            <person name="Kishi L.T."/>
            <person name="Leite R.P."/>
            <person name="Lemos E.G."/>
            <person name="Lemos M.V."/>
            <person name="Locali E.C."/>
            <person name="Machado M.A."/>
            <person name="Madeira A.M."/>
            <person name="Martinez-Rossi N.M."/>
            <person name="Martins E.C."/>
            <person name="Meidanis J."/>
            <person name="Menck C.F."/>
            <person name="Miyaki C.Y."/>
            <person name="Moon D.H."/>
            <person name="Moreira L.M."/>
            <person name="Novo M.T."/>
            <person name="Okura V.K."/>
            <person name="Oliveira M.C."/>
            <person name="Oliveira V.R."/>
            <person name="Pereira H.A."/>
            <person name="Rossi A."/>
            <person name="Sena J.A."/>
            <person name="Silva C."/>
            <person name="de Souza R.F."/>
            <person name="Spinola L.A."/>
            <person name="Takita M.A."/>
            <person name="Tamura R.E."/>
            <person name="Teixeira E.C."/>
            <person name="Tezza R.I."/>
            <person name="Trindade dos Santos M."/>
            <person name="Truffi D."/>
            <person name="Tsai S.M."/>
            <person name="White F.F."/>
            <person name="Setubal J.C."/>
            <person name="Kitajima J.P."/>
        </authorList>
    </citation>
    <scope>NUCLEOTIDE SEQUENCE [LARGE SCALE GENOMIC DNA]</scope>
    <source>
        <strain evidence="2 3">306</strain>
    </source>
</reference>
<protein>
    <submittedName>
        <fullName evidence="2">Uncharacterized protein</fullName>
    </submittedName>
</protein>
<name>A0AAI7ZIK9_XANAC</name>
<dbReference type="EMBL" id="AE008923">
    <property type="protein sequence ID" value="AAM38799.1"/>
    <property type="molecule type" value="Genomic_DNA"/>
</dbReference>
<evidence type="ECO:0000256" key="1">
    <source>
        <dbReference type="SAM" id="MobiDB-lite"/>
    </source>
</evidence>
<organism evidence="2 3">
    <name type="scientific">Xanthomonas axonopodis pv. citri (strain 306)</name>
    <dbReference type="NCBI Taxonomy" id="190486"/>
    <lineage>
        <taxon>Bacteria</taxon>
        <taxon>Pseudomonadati</taxon>
        <taxon>Pseudomonadota</taxon>
        <taxon>Gammaproteobacteria</taxon>
        <taxon>Lysobacterales</taxon>
        <taxon>Lysobacteraceae</taxon>
        <taxon>Xanthomonas</taxon>
    </lineage>
</organism>
<evidence type="ECO:0000313" key="3">
    <source>
        <dbReference type="Proteomes" id="UP000000576"/>
    </source>
</evidence>
<dbReference type="Proteomes" id="UP000000576">
    <property type="component" value="Chromosome"/>
</dbReference>
<sequence length="106" mass="11456">MSDLASPGDMRARSTRDEVSSRLPSAHRPLCEAKLARSTDARRLAQCSACGTSAKHLTAPFSPSDGSIAGDGFRSLRKPRGSTQHERVQCVAWAWVTRHTGQQHAA</sequence>